<keyword evidence="1" id="KW-1133">Transmembrane helix</keyword>
<comment type="caution">
    <text evidence="2">The sequence shown here is derived from an EMBL/GenBank/DDBJ whole genome shotgun (WGS) entry which is preliminary data.</text>
</comment>
<keyword evidence="1" id="KW-0472">Membrane</keyword>
<evidence type="ECO:0000313" key="2">
    <source>
        <dbReference type="EMBL" id="CAJ0592369.1"/>
    </source>
</evidence>
<gene>
    <name evidence="2" type="ORF">CYNAS_LOCUS4352</name>
    <name evidence="3" type="ORF">CYNAS_LOCUS4353</name>
</gene>
<accession>A0AA36DUN2</accession>
<organism evidence="2 4">
    <name type="scientific">Cylicocyclus nassatus</name>
    <name type="common">Nematode worm</name>
    <dbReference type="NCBI Taxonomy" id="53992"/>
    <lineage>
        <taxon>Eukaryota</taxon>
        <taxon>Metazoa</taxon>
        <taxon>Ecdysozoa</taxon>
        <taxon>Nematoda</taxon>
        <taxon>Chromadorea</taxon>
        <taxon>Rhabditida</taxon>
        <taxon>Rhabditina</taxon>
        <taxon>Rhabditomorpha</taxon>
        <taxon>Strongyloidea</taxon>
        <taxon>Strongylidae</taxon>
        <taxon>Cylicocyclus</taxon>
    </lineage>
</organism>
<evidence type="ECO:0000313" key="4">
    <source>
        <dbReference type="Proteomes" id="UP001176961"/>
    </source>
</evidence>
<keyword evidence="1" id="KW-0812">Transmembrane</keyword>
<feature type="transmembrane region" description="Helical" evidence="1">
    <location>
        <begin position="91"/>
        <end position="108"/>
    </location>
</feature>
<name>A0AA36DUN2_CYLNA</name>
<sequence>MGVSLLLLLLGLKMKAMPVIFISSLGWLIAGLQSILPRKEGTLMELTFNNIIDYVATYAFGGSTTLAGLALLIGAWAVCAVICLNLKAPPTYTVVPMIPLAIFFAAYGILNETIMVMIILISAVLVGIEAKKAVD</sequence>
<dbReference type="EMBL" id="CATQJL010000095">
    <property type="protein sequence ID" value="CAJ0592370.1"/>
    <property type="molecule type" value="Genomic_DNA"/>
</dbReference>
<dbReference type="EMBL" id="CATQJL010000095">
    <property type="protein sequence ID" value="CAJ0592369.1"/>
    <property type="molecule type" value="Genomic_DNA"/>
</dbReference>
<feature type="transmembrane region" description="Helical" evidence="1">
    <location>
        <begin position="55"/>
        <end position="84"/>
    </location>
</feature>
<dbReference type="AlphaFoldDB" id="A0AA36DUN2"/>
<evidence type="ECO:0000313" key="3">
    <source>
        <dbReference type="EMBL" id="CAJ0592370.1"/>
    </source>
</evidence>
<reference evidence="2" key="1">
    <citation type="submission" date="2023-07" db="EMBL/GenBank/DDBJ databases">
        <authorList>
            <consortium name="CYATHOMIX"/>
        </authorList>
    </citation>
    <scope>NUCLEOTIDE SEQUENCE</scope>
    <source>
        <strain evidence="2">N/A</strain>
    </source>
</reference>
<evidence type="ECO:0000256" key="1">
    <source>
        <dbReference type="SAM" id="Phobius"/>
    </source>
</evidence>
<proteinExistence type="predicted"/>
<dbReference type="Proteomes" id="UP001176961">
    <property type="component" value="Unassembled WGS sequence"/>
</dbReference>
<protein>
    <submittedName>
        <fullName evidence="2">Uncharacterized protein</fullName>
    </submittedName>
</protein>
<keyword evidence="4" id="KW-1185">Reference proteome</keyword>